<name>A0AAV4A3T4_9GAST</name>
<reference evidence="1 2" key="1">
    <citation type="journal article" date="2021" name="Elife">
        <title>Chloroplast acquisition without the gene transfer in kleptoplastic sea slugs, Plakobranchus ocellatus.</title>
        <authorList>
            <person name="Maeda T."/>
            <person name="Takahashi S."/>
            <person name="Yoshida T."/>
            <person name="Shimamura S."/>
            <person name="Takaki Y."/>
            <person name="Nagai Y."/>
            <person name="Toyoda A."/>
            <person name="Suzuki Y."/>
            <person name="Arimoto A."/>
            <person name="Ishii H."/>
            <person name="Satoh N."/>
            <person name="Nishiyama T."/>
            <person name="Hasebe M."/>
            <person name="Maruyama T."/>
            <person name="Minagawa J."/>
            <person name="Obokata J."/>
            <person name="Shigenobu S."/>
        </authorList>
    </citation>
    <scope>NUCLEOTIDE SEQUENCE [LARGE SCALE GENOMIC DNA]</scope>
</reference>
<protein>
    <submittedName>
        <fullName evidence="1">Uncharacterized protein</fullName>
    </submittedName>
</protein>
<proteinExistence type="predicted"/>
<accession>A0AAV4A3T4</accession>
<gene>
    <name evidence="1" type="ORF">PoB_002856500</name>
</gene>
<sequence>MNTAAFRSSQCCIAEPSVRPKELMVSLTVAATFPSFASASVILLPIIPTGDGSQCIAVLTPPPSAFYTRTISDSTTPAATSDIATHAATTTSDSSTHEQLATVLDLIVFEMSWSTNDTASPTSTLPYQYQHPAISKDNHIAERGLHPSVCVGVGRMSVARLNAIA</sequence>
<evidence type="ECO:0000313" key="2">
    <source>
        <dbReference type="Proteomes" id="UP000735302"/>
    </source>
</evidence>
<dbReference type="EMBL" id="BLXT01003557">
    <property type="protein sequence ID" value="GFO02060.1"/>
    <property type="molecule type" value="Genomic_DNA"/>
</dbReference>
<comment type="caution">
    <text evidence="1">The sequence shown here is derived from an EMBL/GenBank/DDBJ whole genome shotgun (WGS) entry which is preliminary data.</text>
</comment>
<evidence type="ECO:0000313" key="1">
    <source>
        <dbReference type="EMBL" id="GFO02060.1"/>
    </source>
</evidence>
<keyword evidence="2" id="KW-1185">Reference proteome</keyword>
<dbReference type="Proteomes" id="UP000735302">
    <property type="component" value="Unassembled WGS sequence"/>
</dbReference>
<organism evidence="1 2">
    <name type="scientific">Plakobranchus ocellatus</name>
    <dbReference type="NCBI Taxonomy" id="259542"/>
    <lineage>
        <taxon>Eukaryota</taxon>
        <taxon>Metazoa</taxon>
        <taxon>Spiralia</taxon>
        <taxon>Lophotrochozoa</taxon>
        <taxon>Mollusca</taxon>
        <taxon>Gastropoda</taxon>
        <taxon>Heterobranchia</taxon>
        <taxon>Euthyneura</taxon>
        <taxon>Panpulmonata</taxon>
        <taxon>Sacoglossa</taxon>
        <taxon>Placobranchoidea</taxon>
        <taxon>Plakobranchidae</taxon>
        <taxon>Plakobranchus</taxon>
    </lineage>
</organism>
<dbReference type="AlphaFoldDB" id="A0AAV4A3T4"/>